<accession>A0A0L0DHL2</accession>
<evidence type="ECO:0000259" key="8">
    <source>
        <dbReference type="PROSITE" id="PS50850"/>
    </source>
</evidence>
<dbReference type="PANTHER" id="PTHR23504:SF15">
    <property type="entry name" value="MAJOR FACILITATOR SUPERFAMILY (MFS) PROFILE DOMAIN-CONTAINING PROTEIN"/>
    <property type="match status" value="1"/>
</dbReference>
<keyword evidence="10" id="KW-1185">Reference proteome</keyword>
<dbReference type="OMA" id="PWKELQP"/>
<dbReference type="Proteomes" id="UP000054408">
    <property type="component" value="Unassembled WGS sequence"/>
</dbReference>
<feature type="region of interest" description="Disordered" evidence="6">
    <location>
        <begin position="27"/>
        <end position="62"/>
    </location>
</feature>
<feature type="transmembrane region" description="Helical" evidence="7">
    <location>
        <begin position="478"/>
        <end position="506"/>
    </location>
</feature>
<feature type="compositionally biased region" description="Low complexity" evidence="6">
    <location>
        <begin position="293"/>
        <end position="307"/>
    </location>
</feature>
<evidence type="ECO:0000256" key="5">
    <source>
        <dbReference type="ARBA" id="ARBA00023136"/>
    </source>
</evidence>
<dbReference type="RefSeq" id="XP_013756829.1">
    <property type="nucleotide sequence ID" value="XM_013901375.1"/>
</dbReference>
<evidence type="ECO:0000256" key="1">
    <source>
        <dbReference type="ARBA" id="ARBA00004141"/>
    </source>
</evidence>
<evidence type="ECO:0000313" key="9">
    <source>
        <dbReference type="EMBL" id="KNC50793.1"/>
    </source>
</evidence>
<comment type="subcellular location">
    <subcellularLocation>
        <location evidence="1">Membrane</location>
        <topology evidence="1">Multi-pass membrane protein</topology>
    </subcellularLocation>
</comment>
<evidence type="ECO:0000256" key="2">
    <source>
        <dbReference type="ARBA" id="ARBA00022448"/>
    </source>
</evidence>
<evidence type="ECO:0000256" key="7">
    <source>
        <dbReference type="SAM" id="Phobius"/>
    </source>
</evidence>
<dbReference type="InterPro" id="IPR036259">
    <property type="entry name" value="MFS_trans_sf"/>
</dbReference>
<dbReference type="PANTHER" id="PTHR23504">
    <property type="entry name" value="MAJOR FACILITATOR SUPERFAMILY DOMAIN-CONTAINING PROTEIN 10"/>
    <property type="match status" value="1"/>
</dbReference>
<feature type="transmembrane region" description="Helical" evidence="7">
    <location>
        <begin position="377"/>
        <end position="396"/>
    </location>
</feature>
<dbReference type="Gene3D" id="1.20.1250.20">
    <property type="entry name" value="MFS general substrate transporter like domains"/>
    <property type="match status" value="1"/>
</dbReference>
<organism evidence="9 10">
    <name type="scientific">Thecamonas trahens ATCC 50062</name>
    <dbReference type="NCBI Taxonomy" id="461836"/>
    <lineage>
        <taxon>Eukaryota</taxon>
        <taxon>Apusozoa</taxon>
        <taxon>Apusomonadida</taxon>
        <taxon>Apusomonadidae</taxon>
        <taxon>Thecamonas</taxon>
    </lineage>
</organism>
<feature type="region of interest" description="Disordered" evidence="6">
    <location>
        <begin position="293"/>
        <end position="313"/>
    </location>
</feature>
<dbReference type="Gene3D" id="3.40.630.10">
    <property type="entry name" value="Zn peptidases"/>
    <property type="match status" value="1"/>
</dbReference>
<feature type="region of interest" description="Disordered" evidence="6">
    <location>
        <begin position="344"/>
        <end position="363"/>
    </location>
</feature>
<dbReference type="OrthoDB" id="419616at2759"/>
<keyword evidence="4 7" id="KW-1133">Transmembrane helix</keyword>
<keyword evidence="3 7" id="KW-0812">Transmembrane</keyword>
<feature type="transmembrane region" description="Helical" evidence="7">
    <location>
        <begin position="416"/>
        <end position="437"/>
    </location>
</feature>
<dbReference type="GeneID" id="25569922"/>
<feature type="transmembrane region" description="Helical" evidence="7">
    <location>
        <begin position="557"/>
        <end position="576"/>
    </location>
</feature>
<dbReference type="SUPFAM" id="SSF53187">
    <property type="entry name" value="Zn-dependent exopeptidases"/>
    <property type="match status" value="1"/>
</dbReference>
<dbReference type="InterPro" id="IPR020846">
    <property type="entry name" value="MFS_dom"/>
</dbReference>
<feature type="transmembrane region" description="Helical" evidence="7">
    <location>
        <begin position="449"/>
        <end position="472"/>
    </location>
</feature>
<dbReference type="PRINTS" id="PR01035">
    <property type="entry name" value="TCRTETA"/>
</dbReference>
<name>A0A0L0DHL2_THETB</name>
<feature type="transmembrane region" description="Helical" evidence="7">
    <location>
        <begin position="71"/>
        <end position="91"/>
    </location>
</feature>
<dbReference type="EMBL" id="GL349462">
    <property type="protein sequence ID" value="KNC50793.1"/>
    <property type="molecule type" value="Genomic_DNA"/>
</dbReference>
<keyword evidence="2" id="KW-0813">Transport</keyword>
<sequence>MSYSTDSTSSDWAHSLVLTPSMSTGPELEMGHSLPVSCSASERDEQTHPATSQSAGGGENGERKVTALPRAGLLVISIVVLSEAFSISMIYPFLARMVTSFGVAESQAQIAFYSGILAASFNLSQFASAFFWGRMSDARGRRTVLLIGLAANTVTILLFGLAKTFWWAVVARVFNGLANGNVGVAKSYLREISDETNATKAYSLVGLVWGVGMVIGPAFGGMLANFDETVPAVGGRGSPISEWPYLLPCIVSAVLNVVGFAIGWKHLMTTAQLRAHQASAAVVVTVETPSASSSANSLLTSTSTSTSGMTAEEEQEEVDAAGVALLSVQALDLDTVPLVELAEEKKTGRGARDEEAAGGEERPEPFRVVARRLAGNGNLILTVCVYAILSFADMLYDETFSIWAVLNPSEAGGAGYGFTQMELAVVFMAAGTTIVVAQGILMPKAIARFGVLASIRACLFGTAPLLVAYPLLGRLPPVIFWALLLLVALVRATLVSSAFTAIIVMTNSSVVPAELGVANGIAQSGASLSRTCGPFVGGVLLMWSLSGPKPWPINHHLVFVLGSLLHLAAGILTLYITPAINTPITEVATTAAGVITDAGSRKKGTLRRRWLWCARPRRQAHAYQYTAPRRPPSSWDADRLAEHMAHLVTFPTVSRKVGEVPEKSSLDAMHAYLRTTFPRVHEALERWEIGDSGSVVFVWRGSDAKLAPYVLAAHLDVVPADEPEEWSQPPFSAL</sequence>
<proteinExistence type="predicted"/>
<gene>
    <name evidence="9" type="ORF">AMSG_12007</name>
</gene>
<evidence type="ECO:0000256" key="4">
    <source>
        <dbReference type="ARBA" id="ARBA00022989"/>
    </source>
</evidence>
<dbReference type="CDD" id="cd17330">
    <property type="entry name" value="MFS_SLC46_TetA_like"/>
    <property type="match status" value="1"/>
</dbReference>
<dbReference type="Pfam" id="PF07690">
    <property type="entry name" value="MFS_1"/>
    <property type="match status" value="1"/>
</dbReference>
<dbReference type="GO" id="GO:0016020">
    <property type="term" value="C:membrane"/>
    <property type="evidence" value="ECO:0007669"/>
    <property type="project" value="UniProtKB-SubCell"/>
</dbReference>
<dbReference type="eggNOG" id="KOG2615">
    <property type="taxonomic scope" value="Eukaryota"/>
</dbReference>
<dbReference type="GO" id="GO:0022857">
    <property type="term" value="F:transmembrane transporter activity"/>
    <property type="evidence" value="ECO:0007669"/>
    <property type="project" value="InterPro"/>
</dbReference>
<dbReference type="InterPro" id="IPR011701">
    <property type="entry name" value="MFS"/>
</dbReference>
<dbReference type="SUPFAM" id="SSF103473">
    <property type="entry name" value="MFS general substrate transporter"/>
    <property type="match status" value="1"/>
</dbReference>
<protein>
    <recommendedName>
        <fullName evidence="8">Major facilitator superfamily (MFS) profile domain-containing protein</fullName>
    </recommendedName>
</protein>
<feature type="transmembrane region" description="Helical" evidence="7">
    <location>
        <begin position="111"/>
        <end position="132"/>
    </location>
</feature>
<dbReference type="PROSITE" id="PS50850">
    <property type="entry name" value="MFS"/>
    <property type="match status" value="1"/>
</dbReference>
<feature type="transmembrane region" description="Helical" evidence="7">
    <location>
        <begin position="168"/>
        <end position="189"/>
    </location>
</feature>
<dbReference type="InterPro" id="IPR001958">
    <property type="entry name" value="Tet-R_TetA/multi-R_MdtG-like"/>
</dbReference>
<feature type="transmembrane region" description="Helical" evidence="7">
    <location>
        <begin position="243"/>
        <end position="264"/>
    </location>
</feature>
<keyword evidence="5 7" id="KW-0472">Membrane</keyword>
<feature type="transmembrane region" description="Helical" evidence="7">
    <location>
        <begin position="144"/>
        <end position="162"/>
    </location>
</feature>
<reference evidence="9 10" key="1">
    <citation type="submission" date="2010-05" db="EMBL/GenBank/DDBJ databases">
        <title>The Genome Sequence of Thecamonas trahens ATCC 50062.</title>
        <authorList>
            <consortium name="The Broad Institute Genome Sequencing Platform"/>
            <person name="Russ C."/>
            <person name="Cuomo C."/>
            <person name="Shea T."/>
            <person name="Young S.K."/>
            <person name="Zeng Q."/>
            <person name="Koehrsen M."/>
            <person name="Haas B."/>
            <person name="Borodovsky M."/>
            <person name="Guigo R."/>
            <person name="Alvarado L."/>
            <person name="Berlin A."/>
            <person name="Bochicchio J."/>
            <person name="Borenstein D."/>
            <person name="Chapman S."/>
            <person name="Chen Z."/>
            <person name="Freedman E."/>
            <person name="Gellesch M."/>
            <person name="Goldberg J."/>
            <person name="Griggs A."/>
            <person name="Gujja S."/>
            <person name="Heilman E."/>
            <person name="Heiman D."/>
            <person name="Hepburn T."/>
            <person name="Howarth C."/>
            <person name="Jen D."/>
            <person name="Larson L."/>
            <person name="Mehta T."/>
            <person name="Park D."/>
            <person name="Pearson M."/>
            <person name="Roberts A."/>
            <person name="Saif S."/>
            <person name="Shenoy N."/>
            <person name="Sisk P."/>
            <person name="Stolte C."/>
            <person name="Sykes S."/>
            <person name="Thomson T."/>
            <person name="Walk T."/>
            <person name="White J."/>
            <person name="Yandava C."/>
            <person name="Burger G."/>
            <person name="Gray M.W."/>
            <person name="Holland P.W.H."/>
            <person name="King N."/>
            <person name="Lang F.B.F."/>
            <person name="Roger A.J."/>
            <person name="Ruiz-Trillo I."/>
            <person name="Lander E."/>
            <person name="Nusbaum C."/>
        </authorList>
    </citation>
    <scope>NUCLEOTIDE SEQUENCE [LARGE SCALE GENOMIC DNA]</scope>
    <source>
        <strain evidence="9 10">ATCC 50062</strain>
    </source>
</reference>
<feature type="domain" description="Major facilitator superfamily (MFS) profile" evidence="8">
    <location>
        <begin position="72"/>
        <end position="581"/>
    </location>
</feature>
<evidence type="ECO:0000313" key="10">
    <source>
        <dbReference type="Proteomes" id="UP000054408"/>
    </source>
</evidence>
<evidence type="ECO:0000256" key="6">
    <source>
        <dbReference type="SAM" id="MobiDB-lite"/>
    </source>
</evidence>
<feature type="transmembrane region" description="Helical" evidence="7">
    <location>
        <begin position="201"/>
        <end position="223"/>
    </location>
</feature>
<evidence type="ECO:0000256" key="3">
    <source>
        <dbReference type="ARBA" id="ARBA00022692"/>
    </source>
</evidence>
<dbReference type="AlphaFoldDB" id="A0A0L0DHL2"/>